<name>A0A8S5QZP3_9CAUD</name>
<evidence type="ECO:0000313" key="1">
    <source>
        <dbReference type="EMBL" id="DAE24568.1"/>
    </source>
</evidence>
<accession>A0A8S5QZP3</accession>
<dbReference type="EMBL" id="BK015776">
    <property type="protein sequence ID" value="DAE24568.1"/>
    <property type="molecule type" value="Genomic_DNA"/>
</dbReference>
<proteinExistence type="predicted"/>
<protein>
    <submittedName>
        <fullName evidence="1">Uncharacterized protein</fullName>
    </submittedName>
</protein>
<organism evidence="1">
    <name type="scientific">Siphoviridae sp. ctyvQ1</name>
    <dbReference type="NCBI Taxonomy" id="2826525"/>
    <lineage>
        <taxon>Viruses</taxon>
        <taxon>Duplodnaviria</taxon>
        <taxon>Heunggongvirae</taxon>
        <taxon>Uroviricota</taxon>
        <taxon>Caudoviricetes</taxon>
    </lineage>
</organism>
<reference evidence="1" key="1">
    <citation type="journal article" date="2021" name="Proc. Natl. Acad. Sci. U.S.A.">
        <title>A Catalog of Tens of Thousands of Viruses from Human Metagenomes Reveals Hidden Associations with Chronic Diseases.</title>
        <authorList>
            <person name="Tisza M.J."/>
            <person name="Buck C.B."/>
        </authorList>
    </citation>
    <scope>NUCLEOTIDE SEQUENCE</scope>
    <source>
        <strain evidence="1">CtyvQ1</strain>
    </source>
</reference>
<sequence length="92" mass="11079">MIKQEVIWHSIKDEGLPRNRNSSYWFLFRNPSCKIHQIYEVTCDDSCKTWRFASPHLHMKKIDFDCADFTPIMWTASFEPNVIDTFIKENYD</sequence>